<sequence>MEQTRHRRFLLGAHLGAVVGVVEAQHLHHVFQRPFRQATIIGANLGLQRQGARAGPLDRATDPQTRARGAVQRVAAQPVVAQYAIARAVVGHLQRCIKAQVLERADAGGRQAQLLGNRFQLHPVVEGKDAHGGPVAVAVGGPVDLLQFGIFAQGGGFHAALEEKLQLLPRRIGRGAAVAADGEGAAGIGVFQRGGPRLAIQPALDEAGHEAVARA</sequence>
<gene>
    <name evidence="1" type="ORF">GALL_462980</name>
</gene>
<dbReference type="AlphaFoldDB" id="A0A1J5PMQ5"/>
<protein>
    <submittedName>
        <fullName evidence="1">Uncharacterized protein</fullName>
    </submittedName>
</protein>
<organism evidence="1">
    <name type="scientific">mine drainage metagenome</name>
    <dbReference type="NCBI Taxonomy" id="410659"/>
    <lineage>
        <taxon>unclassified sequences</taxon>
        <taxon>metagenomes</taxon>
        <taxon>ecological metagenomes</taxon>
    </lineage>
</organism>
<proteinExistence type="predicted"/>
<evidence type="ECO:0000313" key="1">
    <source>
        <dbReference type="EMBL" id="OIQ72080.1"/>
    </source>
</evidence>
<accession>A0A1J5PMQ5</accession>
<comment type="caution">
    <text evidence="1">The sequence shown here is derived from an EMBL/GenBank/DDBJ whole genome shotgun (WGS) entry which is preliminary data.</text>
</comment>
<reference evidence="1" key="1">
    <citation type="submission" date="2016-10" db="EMBL/GenBank/DDBJ databases">
        <title>Sequence of Gallionella enrichment culture.</title>
        <authorList>
            <person name="Poehlein A."/>
            <person name="Muehling M."/>
            <person name="Daniel R."/>
        </authorList>
    </citation>
    <scope>NUCLEOTIDE SEQUENCE</scope>
</reference>
<name>A0A1J5PMQ5_9ZZZZ</name>
<dbReference type="EMBL" id="MLJW01003428">
    <property type="protein sequence ID" value="OIQ72080.1"/>
    <property type="molecule type" value="Genomic_DNA"/>
</dbReference>